<keyword evidence="7" id="KW-1185">Reference proteome</keyword>
<proteinExistence type="predicted"/>
<dbReference type="KEGG" id="psoj:PHYSODRAFT_497338"/>
<dbReference type="EMBL" id="JH159153">
    <property type="protein sequence ID" value="EGZ22231.1"/>
    <property type="molecule type" value="Genomic_DNA"/>
</dbReference>
<evidence type="ECO:0000256" key="4">
    <source>
        <dbReference type="ARBA" id="ARBA00023136"/>
    </source>
</evidence>
<feature type="transmembrane region" description="Helical" evidence="5">
    <location>
        <begin position="68"/>
        <end position="89"/>
    </location>
</feature>
<evidence type="ECO:0000313" key="7">
    <source>
        <dbReference type="Proteomes" id="UP000002640"/>
    </source>
</evidence>
<dbReference type="Pfam" id="PF00335">
    <property type="entry name" value="Tetraspanin"/>
    <property type="match status" value="1"/>
</dbReference>
<dbReference type="RefSeq" id="XP_009524948.1">
    <property type="nucleotide sequence ID" value="XM_009526653.1"/>
</dbReference>
<comment type="subcellular location">
    <subcellularLocation>
        <location evidence="1">Membrane</location>
        <topology evidence="1">Multi-pass membrane protein</topology>
    </subcellularLocation>
</comment>
<dbReference type="GO" id="GO:0016020">
    <property type="term" value="C:membrane"/>
    <property type="evidence" value="ECO:0007669"/>
    <property type="project" value="UniProtKB-SubCell"/>
</dbReference>
<dbReference type="GeneID" id="20657426"/>
<accession>G4Z437</accession>
<reference evidence="6 7" key="1">
    <citation type="journal article" date="2006" name="Science">
        <title>Phytophthora genome sequences uncover evolutionary origins and mechanisms of pathogenesis.</title>
        <authorList>
            <person name="Tyler B.M."/>
            <person name="Tripathy S."/>
            <person name="Zhang X."/>
            <person name="Dehal P."/>
            <person name="Jiang R.H."/>
            <person name="Aerts A."/>
            <person name="Arredondo F.D."/>
            <person name="Baxter L."/>
            <person name="Bensasson D."/>
            <person name="Beynon J.L."/>
            <person name="Chapman J."/>
            <person name="Damasceno C.M."/>
            <person name="Dorrance A.E."/>
            <person name="Dou D."/>
            <person name="Dickerman A.W."/>
            <person name="Dubchak I.L."/>
            <person name="Garbelotto M."/>
            <person name="Gijzen M."/>
            <person name="Gordon S.G."/>
            <person name="Govers F."/>
            <person name="Grunwald N.J."/>
            <person name="Huang W."/>
            <person name="Ivors K.L."/>
            <person name="Jones R.W."/>
            <person name="Kamoun S."/>
            <person name="Krampis K."/>
            <person name="Lamour K.H."/>
            <person name="Lee M.K."/>
            <person name="McDonald W.H."/>
            <person name="Medina M."/>
            <person name="Meijer H.J."/>
            <person name="Nordberg E.K."/>
            <person name="Maclean D.J."/>
            <person name="Ospina-Giraldo M.D."/>
            <person name="Morris P.F."/>
            <person name="Phuntumart V."/>
            <person name="Putnam N.H."/>
            <person name="Rash S."/>
            <person name="Rose J.K."/>
            <person name="Sakihama Y."/>
            <person name="Salamov A.A."/>
            <person name="Savidor A."/>
            <person name="Scheuring C.F."/>
            <person name="Smith B.M."/>
            <person name="Sobral B.W."/>
            <person name="Terry A."/>
            <person name="Torto-Alalibo T.A."/>
            <person name="Win J."/>
            <person name="Xu Z."/>
            <person name="Zhang H."/>
            <person name="Grigoriev I.V."/>
            <person name="Rokhsar D.S."/>
            <person name="Boore J.L."/>
        </authorList>
    </citation>
    <scope>NUCLEOTIDE SEQUENCE [LARGE SCALE GENOMIC DNA]</scope>
    <source>
        <strain evidence="6 7">P6497</strain>
    </source>
</reference>
<keyword evidence="2 5" id="KW-0812">Transmembrane</keyword>
<feature type="transmembrane region" description="Helical" evidence="5">
    <location>
        <begin position="146"/>
        <end position="166"/>
    </location>
</feature>
<evidence type="ECO:0000256" key="5">
    <source>
        <dbReference type="SAM" id="Phobius"/>
    </source>
</evidence>
<feature type="transmembrane region" description="Helical" evidence="5">
    <location>
        <begin position="284"/>
        <end position="310"/>
    </location>
</feature>
<evidence type="ECO:0000256" key="2">
    <source>
        <dbReference type="ARBA" id="ARBA00022692"/>
    </source>
</evidence>
<dbReference type="Proteomes" id="UP000002640">
    <property type="component" value="Unassembled WGS sequence"/>
</dbReference>
<dbReference type="InParanoid" id="G4Z437"/>
<evidence type="ECO:0000256" key="1">
    <source>
        <dbReference type="ARBA" id="ARBA00004141"/>
    </source>
</evidence>
<dbReference type="InterPro" id="IPR018499">
    <property type="entry name" value="Tetraspanin/Peripherin"/>
</dbReference>
<sequence>MTAPASSDSAAGSTGRVLPQLRLKRPSPARSVLTPPRGTQPPLQVSRLTRLSDAAAGFPCARLVESFLYFWTVVASMLGIVLACLVLYLMYFKDGGNLAPVLPFCLAAYGALAITVASACGLYGLLHHRRIVTEGGRNYSLGIVRIAGAIVVVVAGAMALSLAHVVELAQDEDFSSDRVAVLETKLISKLHDQVAKSSSAWREVQNELKCCGYDQASTIQTYLSATSSWNSSAQSELEGVNAVGGRYCSTRTAECLRTTSEAHCPVSGRGWCRLELLQVAHDNYSLLSTCAITFGAFQLLFSLLGVFTLLCDVRRISGSSPIYEIQHRMLSPIQPSAPNAED</sequence>
<dbReference type="OMA" id="WRSTQNE"/>
<keyword evidence="3 5" id="KW-1133">Transmembrane helix</keyword>
<name>G4Z437_PHYSP</name>
<keyword evidence="4 5" id="KW-0472">Membrane</keyword>
<evidence type="ECO:0000256" key="3">
    <source>
        <dbReference type="ARBA" id="ARBA00022989"/>
    </source>
</evidence>
<organism evidence="6 7">
    <name type="scientific">Phytophthora sojae (strain P6497)</name>
    <name type="common">Soybean stem and root rot agent</name>
    <name type="synonym">Phytophthora megasperma f. sp. glycines</name>
    <dbReference type="NCBI Taxonomy" id="1094619"/>
    <lineage>
        <taxon>Eukaryota</taxon>
        <taxon>Sar</taxon>
        <taxon>Stramenopiles</taxon>
        <taxon>Oomycota</taxon>
        <taxon>Peronosporomycetes</taxon>
        <taxon>Peronosporales</taxon>
        <taxon>Peronosporaceae</taxon>
        <taxon>Phytophthora</taxon>
    </lineage>
</organism>
<protein>
    <submittedName>
        <fullName evidence="6">Uncharacterized protein</fullName>
    </submittedName>
</protein>
<gene>
    <name evidence="6" type="ORF">PHYSODRAFT_497338</name>
</gene>
<feature type="transmembrane region" description="Helical" evidence="5">
    <location>
        <begin position="101"/>
        <end position="126"/>
    </location>
</feature>
<dbReference type="AlphaFoldDB" id="G4Z437"/>
<evidence type="ECO:0000313" key="6">
    <source>
        <dbReference type="EMBL" id="EGZ22231.1"/>
    </source>
</evidence>